<dbReference type="EMBL" id="FOZZ01000015">
    <property type="protein sequence ID" value="SFT14441.1"/>
    <property type="molecule type" value="Genomic_DNA"/>
</dbReference>
<organism evidence="2 3">
    <name type="scientific">Sphingobacterium wenxiniae</name>
    <dbReference type="NCBI Taxonomy" id="683125"/>
    <lineage>
        <taxon>Bacteria</taxon>
        <taxon>Pseudomonadati</taxon>
        <taxon>Bacteroidota</taxon>
        <taxon>Sphingobacteriia</taxon>
        <taxon>Sphingobacteriales</taxon>
        <taxon>Sphingobacteriaceae</taxon>
        <taxon>Sphingobacterium</taxon>
    </lineage>
</organism>
<dbReference type="SUPFAM" id="SSF117856">
    <property type="entry name" value="AF0104/ALDC/Ptd012-like"/>
    <property type="match status" value="1"/>
</dbReference>
<protein>
    <recommendedName>
        <fullName evidence="1">PPC domain-containing protein</fullName>
    </recommendedName>
</protein>
<dbReference type="PROSITE" id="PS51742">
    <property type="entry name" value="PPC"/>
    <property type="match status" value="1"/>
</dbReference>
<dbReference type="InterPro" id="IPR005175">
    <property type="entry name" value="PPC_dom"/>
</dbReference>
<proteinExistence type="predicted"/>
<evidence type="ECO:0000313" key="3">
    <source>
        <dbReference type="Proteomes" id="UP000198785"/>
    </source>
</evidence>
<sequence>MNFASNFCSKKCNNLNNSNIKNSMMKSAYCIIILSLMMTLKLNAQNLQGKNWTARKVENTYVVSIADKSGIVDALTDFVVSQKIKAGQIVGLGAANEATLRFFNPETKKYVDKTFREQLEITNLTGNISEVENKPVLHLHITLGRDDYTALAGHLLDAKIRGAAEFFVYPVDSRIVKTKNEEVGLNFYDFEKE</sequence>
<accession>A0A1I6VLD9</accession>
<feature type="domain" description="PPC" evidence="1">
    <location>
        <begin position="55"/>
        <end position="191"/>
    </location>
</feature>
<dbReference type="AlphaFoldDB" id="A0A1I6VLD9"/>
<reference evidence="2 3" key="1">
    <citation type="submission" date="2016-10" db="EMBL/GenBank/DDBJ databases">
        <authorList>
            <person name="de Groot N.N."/>
        </authorList>
    </citation>
    <scope>NUCLEOTIDE SEQUENCE [LARGE SCALE GENOMIC DNA]</scope>
    <source>
        <strain evidence="2 3">DSM 22789</strain>
    </source>
</reference>
<dbReference type="STRING" id="683125.SAMN05660206_11511"/>
<dbReference type="PANTHER" id="PTHR34988">
    <property type="entry name" value="PROTEIN, PUTATIVE-RELATED"/>
    <property type="match status" value="1"/>
</dbReference>
<dbReference type="Gene3D" id="3.30.1330.80">
    <property type="entry name" value="Hypothetical protein, similar to alpha- acetolactate decarboxylase, domain 2"/>
    <property type="match status" value="1"/>
</dbReference>
<dbReference type="PANTHER" id="PTHR34988:SF1">
    <property type="entry name" value="DNA-BINDING PROTEIN"/>
    <property type="match status" value="1"/>
</dbReference>
<evidence type="ECO:0000259" key="1">
    <source>
        <dbReference type="PROSITE" id="PS51742"/>
    </source>
</evidence>
<dbReference type="CDD" id="cd11378">
    <property type="entry name" value="DUF296"/>
    <property type="match status" value="1"/>
</dbReference>
<name>A0A1I6VLD9_9SPHI</name>
<dbReference type="Proteomes" id="UP000198785">
    <property type="component" value="Unassembled WGS sequence"/>
</dbReference>
<dbReference type="Pfam" id="PF03479">
    <property type="entry name" value="PCC"/>
    <property type="match status" value="1"/>
</dbReference>
<gene>
    <name evidence="2" type="ORF">SAMN05660206_11511</name>
</gene>
<keyword evidence="3" id="KW-1185">Reference proteome</keyword>
<evidence type="ECO:0000313" key="2">
    <source>
        <dbReference type="EMBL" id="SFT14441.1"/>
    </source>
</evidence>